<feature type="compositionally biased region" description="Acidic residues" evidence="1">
    <location>
        <begin position="663"/>
        <end position="677"/>
    </location>
</feature>
<sequence length="914" mass="100493">MSDRDTIPDIDTTPDTEIISDTDTKPAGSDMMAAELYCSLAEGLISKALTLSQDLWPSTQHHRAAIESIHKGLFGYFPSGSCMNKDTAAAEYLLREPFRDGSSITPRGTLTASGVDNPVLPAAGMLQWIKKETSLQALELIFHDNTEKNTLEAPYAVIEWLRGITRDYAFKHGDWAKLSVDRKLSFAKELGQIYKLWELTRPSSVQLRVTDPQFDKPPESLVLSEKPEAFIQPLGNDTYSENEPKMDYIVGENDLFPWDRIRLDPDDLSIEEVVMVAPFDPEERNAPDMLNLNQDGKLHAPFRGVVLDLANRKSIITRKALALCQLTRWDESSIREAKLMAHRWRDLRKWYLKACKPNLKVNRQKALSRVTLADDDKSGIENEESCNTPETVSTSHATRPREPTTATNDDEPMSEALLAALGFSDLPPNAAAGLNAPLQITFAQLPDELPFIPSESLPAVPEVSLTDELPSFEFVDPSDSSKNSKVAQDDEVLLEDSANFSIEPEALKASLKDEFPSTVSAKPISRPATTPAQHYNASSKLPKNDSPESVSSSEKDETRSPTSTLLASSVKSDNSSSMASSISTMFNPMKVNSYFVASSPTNQDGERQESINLEDELLGAGPEPEDDSSTERSKIVPKNEEDSDSDNGGFLTLADELANVEFGTEEGSSENDADSDIEGNGNQPLQGGSDGFAGTLRKPRKGSWDSSMSHHSAVSRNDASQHHQVLKQNILKGSNESDESDADTTADLIKERAGRLKVYLDGLEMSVLAHFEKKEGSHSEERPKPDGEQHPEDAQSITSEESEPMVFFDEKKEDDISEELRNVAGNFSAVPDAPQSPCSWVLWFYHILMGFAMGSAIWILIILVVLYVKTPRDGKNICASHSASGSRVEIGDGAKPTYFYGMQLAAAGRGSSDY</sequence>
<comment type="caution">
    <text evidence="3">The sequence shown here is derived from an EMBL/GenBank/DDBJ whole genome shotgun (WGS) entry which is preliminary data.</text>
</comment>
<keyword evidence="4" id="KW-1185">Reference proteome</keyword>
<evidence type="ECO:0000313" key="4">
    <source>
        <dbReference type="Proteomes" id="UP000193689"/>
    </source>
</evidence>
<feature type="region of interest" description="Disordered" evidence="1">
    <location>
        <begin position="597"/>
        <end position="744"/>
    </location>
</feature>
<gene>
    <name evidence="3" type="ORF">BCR38DRAFT_489350</name>
</gene>
<dbReference type="OrthoDB" id="10003767at2759"/>
<feature type="region of interest" description="Disordered" evidence="1">
    <location>
        <begin position="374"/>
        <end position="412"/>
    </location>
</feature>
<feature type="transmembrane region" description="Helical" evidence="2">
    <location>
        <begin position="843"/>
        <end position="868"/>
    </location>
</feature>
<feature type="region of interest" description="Disordered" evidence="1">
    <location>
        <begin position="1"/>
        <end position="25"/>
    </location>
</feature>
<proteinExistence type="predicted"/>
<evidence type="ECO:0000313" key="3">
    <source>
        <dbReference type="EMBL" id="ORY58424.1"/>
    </source>
</evidence>
<organism evidence="3 4">
    <name type="scientific">Pseudomassariella vexata</name>
    <dbReference type="NCBI Taxonomy" id="1141098"/>
    <lineage>
        <taxon>Eukaryota</taxon>
        <taxon>Fungi</taxon>
        <taxon>Dikarya</taxon>
        <taxon>Ascomycota</taxon>
        <taxon>Pezizomycotina</taxon>
        <taxon>Sordariomycetes</taxon>
        <taxon>Xylariomycetidae</taxon>
        <taxon>Amphisphaeriales</taxon>
        <taxon>Pseudomassariaceae</taxon>
        <taxon>Pseudomassariella</taxon>
    </lineage>
</organism>
<feature type="compositionally biased region" description="Polar residues" evidence="1">
    <location>
        <begin position="527"/>
        <end position="552"/>
    </location>
</feature>
<protein>
    <submittedName>
        <fullName evidence="3">Uncharacterized protein</fullName>
    </submittedName>
</protein>
<dbReference type="Proteomes" id="UP000193689">
    <property type="component" value="Unassembled WGS sequence"/>
</dbReference>
<feature type="compositionally biased region" description="Low complexity" evidence="1">
    <location>
        <begin position="568"/>
        <end position="579"/>
    </location>
</feature>
<feature type="compositionally biased region" description="Polar residues" evidence="1">
    <location>
        <begin position="704"/>
        <end position="734"/>
    </location>
</feature>
<reference evidence="3 4" key="1">
    <citation type="submission" date="2016-07" db="EMBL/GenBank/DDBJ databases">
        <title>Pervasive Adenine N6-methylation of Active Genes in Fungi.</title>
        <authorList>
            <consortium name="DOE Joint Genome Institute"/>
            <person name="Mondo S.J."/>
            <person name="Dannebaum R.O."/>
            <person name="Kuo R.C."/>
            <person name="Labutti K."/>
            <person name="Haridas S."/>
            <person name="Kuo A."/>
            <person name="Salamov A."/>
            <person name="Ahrendt S.R."/>
            <person name="Lipzen A."/>
            <person name="Sullivan W."/>
            <person name="Andreopoulos W.B."/>
            <person name="Clum A."/>
            <person name="Lindquist E."/>
            <person name="Daum C."/>
            <person name="Ramamoorthy G.K."/>
            <person name="Gryganskyi A."/>
            <person name="Culley D."/>
            <person name="Magnuson J.K."/>
            <person name="James T.Y."/>
            <person name="O'Malley M.A."/>
            <person name="Stajich J.E."/>
            <person name="Spatafora J.W."/>
            <person name="Visel A."/>
            <person name="Grigoriev I.V."/>
        </authorList>
    </citation>
    <scope>NUCLEOTIDE SEQUENCE [LARGE SCALE GENOMIC DNA]</scope>
    <source>
        <strain evidence="3 4">CBS 129021</strain>
    </source>
</reference>
<feature type="region of interest" description="Disordered" evidence="1">
    <location>
        <begin position="520"/>
        <end position="579"/>
    </location>
</feature>
<dbReference type="AlphaFoldDB" id="A0A1Y2DH48"/>
<feature type="region of interest" description="Disordered" evidence="1">
    <location>
        <begin position="772"/>
        <end position="805"/>
    </location>
</feature>
<feature type="compositionally biased region" description="Basic and acidic residues" evidence="1">
    <location>
        <begin position="772"/>
        <end position="793"/>
    </location>
</feature>
<name>A0A1Y2DH48_9PEZI</name>
<keyword evidence="2" id="KW-1133">Transmembrane helix</keyword>
<evidence type="ECO:0000256" key="1">
    <source>
        <dbReference type="SAM" id="MobiDB-lite"/>
    </source>
</evidence>
<dbReference type="EMBL" id="MCFJ01000016">
    <property type="protein sequence ID" value="ORY58424.1"/>
    <property type="molecule type" value="Genomic_DNA"/>
</dbReference>
<feature type="compositionally biased region" description="Basic and acidic residues" evidence="1">
    <location>
        <begin position="629"/>
        <end position="640"/>
    </location>
</feature>
<dbReference type="RefSeq" id="XP_040711341.1">
    <property type="nucleotide sequence ID" value="XM_040864384.1"/>
</dbReference>
<keyword evidence="2" id="KW-0812">Transmembrane</keyword>
<dbReference type="GeneID" id="63780596"/>
<keyword evidence="2" id="KW-0472">Membrane</keyword>
<feature type="compositionally biased region" description="Polar residues" evidence="1">
    <location>
        <begin position="385"/>
        <end position="397"/>
    </location>
</feature>
<accession>A0A1Y2DH48</accession>
<evidence type="ECO:0000256" key="2">
    <source>
        <dbReference type="SAM" id="Phobius"/>
    </source>
</evidence>
<feature type="compositionally biased region" description="Acidic residues" evidence="1">
    <location>
        <begin position="612"/>
        <end position="628"/>
    </location>
</feature>
<dbReference type="InParanoid" id="A0A1Y2DH48"/>